<organism evidence="1 2">
    <name type="scientific">Candolleomyces eurysporus</name>
    <dbReference type="NCBI Taxonomy" id="2828524"/>
    <lineage>
        <taxon>Eukaryota</taxon>
        <taxon>Fungi</taxon>
        <taxon>Dikarya</taxon>
        <taxon>Basidiomycota</taxon>
        <taxon>Agaricomycotina</taxon>
        <taxon>Agaricomycetes</taxon>
        <taxon>Agaricomycetidae</taxon>
        <taxon>Agaricales</taxon>
        <taxon>Agaricineae</taxon>
        <taxon>Psathyrellaceae</taxon>
        <taxon>Candolleomyces</taxon>
    </lineage>
</organism>
<dbReference type="EMBL" id="JANBPK010000858">
    <property type="protein sequence ID" value="KAJ2929809.1"/>
    <property type="molecule type" value="Genomic_DNA"/>
</dbReference>
<dbReference type="AlphaFoldDB" id="A0A9W8J9A0"/>
<proteinExistence type="predicted"/>
<protein>
    <submittedName>
        <fullName evidence="1">Uncharacterized protein</fullName>
    </submittedName>
</protein>
<keyword evidence="2" id="KW-1185">Reference proteome</keyword>
<evidence type="ECO:0000313" key="1">
    <source>
        <dbReference type="EMBL" id="KAJ2929809.1"/>
    </source>
</evidence>
<feature type="non-terminal residue" evidence="1">
    <location>
        <position position="276"/>
    </location>
</feature>
<dbReference type="Proteomes" id="UP001140091">
    <property type="component" value="Unassembled WGS sequence"/>
</dbReference>
<name>A0A9W8J9A0_9AGAR</name>
<evidence type="ECO:0000313" key="2">
    <source>
        <dbReference type="Proteomes" id="UP001140091"/>
    </source>
</evidence>
<dbReference type="OrthoDB" id="2977668at2759"/>
<accession>A0A9W8J9A0</accession>
<gene>
    <name evidence="1" type="ORF">H1R20_g7297</name>
</gene>
<comment type="caution">
    <text evidence="1">The sequence shown here is derived from an EMBL/GenBank/DDBJ whole genome shotgun (WGS) entry which is preliminary data.</text>
</comment>
<sequence length="276" mass="29712">MTNLRDVQSSSAKAQKLCTETAHLYLVNIGGPNAPRSALATSWSLLLIDNLQPEKATLHSLGFTRPQTSQIHRLKNSFLYNGAGLSLTNDVQMLLSPSMEIDLTKYAGGAATSGAENVNSASALLEHLIKRALPLSSLLPPPPADSFDAFEPDFDSKRGILSPGCVILSYCHVGTLSQDGGLTSESFRQCLSNALFAVLDKPSNYSRGPGAKPHSANVDRDLELWATQEWAVRAISGVRSSFKFDLLSEIPSLVDGSAPVKKYIGKVLDARRVDMV</sequence>
<reference evidence="1" key="1">
    <citation type="submission" date="2022-06" db="EMBL/GenBank/DDBJ databases">
        <title>Genome Sequence of Candolleomyces eurysporus.</title>
        <authorList>
            <person name="Buettner E."/>
        </authorList>
    </citation>
    <scope>NUCLEOTIDE SEQUENCE</scope>
    <source>
        <strain evidence="1">VTCC 930004</strain>
    </source>
</reference>